<dbReference type="Gene3D" id="2.10.109.10">
    <property type="entry name" value="Umud Fragment, subunit A"/>
    <property type="match status" value="1"/>
</dbReference>
<name>A0A2P5K8F7_9BURK</name>
<comment type="caution">
    <text evidence="2">The sequence shown here is derived from an EMBL/GenBank/DDBJ whole genome shotgun (WGS) entry which is preliminary data.</text>
</comment>
<evidence type="ECO:0000259" key="1">
    <source>
        <dbReference type="Pfam" id="PF00717"/>
    </source>
</evidence>
<dbReference type="InterPro" id="IPR015927">
    <property type="entry name" value="Peptidase_S24_S26A/B/C"/>
</dbReference>
<dbReference type="CDD" id="cd06529">
    <property type="entry name" value="S24_LexA-like"/>
    <property type="match status" value="1"/>
</dbReference>
<sequence length="109" mass="12037">MLHDGDNILINYAFTSSQNGIYVIRVDGQLLVKRLQRLHGPFLRVISANPNYPPSYEAPIEDVNDQRGALSLGAWCGSGGMCEVRPPSIIACYLTPSHCLQAQVLLHYP</sequence>
<proteinExistence type="predicted"/>
<evidence type="ECO:0000313" key="2">
    <source>
        <dbReference type="EMBL" id="PPB82980.1"/>
    </source>
</evidence>
<dbReference type="EMBL" id="PRDW01000011">
    <property type="protein sequence ID" value="PPB82980.1"/>
    <property type="molecule type" value="Genomic_DNA"/>
</dbReference>
<dbReference type="OrthoDB" id="7011085at2"/>
<dbReference type="InterPro" id="IPR039418">
    <property type="entry name" value="LexA-like"/>
</dbReference>
<accession>A0A2P5K8F7</accession>
<feature type="domain" description="Peptidase S24/S26A/S26B/S26C" evidence="1">
    <location>
        <begin position="2"/>
        <end position="57"/>
    </location>
</feature>
<protein>
    <submittedName>
        <fullName evidence="2">Peptidase S24-like protein</fullName>
    </submittedName>
</protein>
<dbReference type="Proteomes" id="UP000243096">
    <property type="component" value="Unassembled WGS sequence"/>
</dbReference>
<gene>
    <name evidence="2" type="ORF">B0O95_11140</name>
</gene>
<reference evidence="2 3" key="1">
    <citation type="submission" date="2018-01" db="EMBL/GenBank/DDBJ databases">
        <title>Genomic Encyclopedia of Type Strains, Phase III (KMG-III): the genomes of soil and plant-associated and newly described type strains.</title>
        <authorList>
            <person name="Whitman W."/>
        </authorList>
    </citation>
    <scope>NUCLEOTIDE SEQUENCE [LARGE SCALE GENOMIC DNA]</scope>
    <source>
        <strain evidence="2 3">HKI456</strain>
    </source>
</reference>
<dbReference type="InterPro" id="IPR036286">
    <property type="entry name" value="LexA/Signal_pep-like_sf"/>
</dbReference>
<dbReference type="Pfam" id="PF00717">
    <property type="entry name" value="Peptidase_S24"/>
    <property type="match status" value="1"/>
</dbReference>
<dbReference type="SUPFAM" id="SSF51306">
    <property type="entry name" value="LexA/Signal peptidase"/>
    <property type="match status" value="1"/>
</dbReference>
<organism evidence="2 3">
    <name type="scientific">Mycetohabitans endofungorum</name>
    <dbReference type="NCBI Taxonomy" id="417203"/>
    <lineage>
        <taxon>Bacteria</taxon>
        <taxon>Pseudomonadati</taxon>
        <taxon>Pseudomonadota</taxon>
        <taxon>Betaproteobacteria</taxon>
        <taxon>Burkholderiales</taxon>
        <taxon>Burkholderiaceae</taxon>
        <taxon>Mycetohabitans</taxon>
    </lineage>
</organism>
<dbReference type="RefSeq" id="WP_158249483.1">
    <property type="nucleotide sequence ID" value="NZ_CP062178.1"/>
</dbReference>
<dbReference type="AlphaFoldDB" id="A0A2P5K8F7"/>
<evidence type="ECO:0000313" key="3">
    <source>
        <dbReference type="Proteomes" id="UP000243096"/>
    </source>
</evidence>
<keyword evidence="3" id="KW-1185">Reference proteome</keyword>